<dbReference type="Pfam" id="PF00139">
    <property type="entry name" value="Lectin_legB"/>
    <property type="match status" value="1"/>
</dbReference>
<evidence type="ECO:0000259" key="3">
    <source>
        <dbReference type="Pfam" id="PF00139"/>
    </source>
</evidence>
<protein>
    <recommendedName>
        <fullName evidence="3">Legume lectin domain-containing protein</fullName>
    </recommendedName>
</protein>
<organism evidence="4 5">
    <name type="scientific">Microthlaspi erraticum</name>
    <dbReference type="NCBI Taxonomy" id="1685480"/>
    <lineage>
        <taxon>Eukaryota</taxon>
        <taxon>Viridiplantae</taxon>
        <taxon>Streptophyta</taxon>
        <taxon>Embryophyta</taxon>
        <taxon>Tracheophyta</taxon>
        <taxon>Spermatophyta</taxon>
        <taxon>Magnoliopsida</taxon>
        <taxon>eudicotyledons</taxon>
        <taxon>Gunneridae</taxon>
        <taxon>Pentapetalae</taxon>
        <taxon>rosids</taxon>
        <taxon>malvids</taxon>
        <taxon>Brassicales</taxon>
        <taxon>Brassicaceae</taxon>
        <taxon>Coluteocarpeae</taxon>
        <taxon>Microthlaspi</taxon>
    </lineage>
</organism>
<accession>A0A6D2KYV2</accession>
<evidence type="ECO:0000256" key="1">
    <source>
        <dbReference type="ARBA" id="ARBA00022734"/>
    </source>
</evidence>
<evidence type="ECO:0000313" key="4">
    <source>
        <dbReference type="EMBL" id="CAA7059538.1"/>
    </source>
</evidence>
<keyword evidence="2" id="KW-0812">Transmembrane</keyword>
<keyword evidence="1" id="KW-0430">Lectin</keyword>
<gene>
    <name evidence="4" type="ORF">MERR_LOCUS46774</name>
</gene>
<keyword evidence="5" id="KW-1185">Reference proteome</keyword>
<dbReference type="GO" id="GO:0030246">
    <property type="term" value="F:carbohydrate binding"/>
    <property type="evidence" value="ECO:0007669"/>
    <property type="project" value="UniProtKB-KW"/>
</dbReference>
<proteinExistence type="predicted"/>
<keyword evidence="2" id="KW-0472">Membrane</keyword>
<sequence length="139" mass="16284">MFVGFSSATGTIISSDHFVLGWSFQVKGKLHRWHYRTSELPNSEVGPTKLQRFYKNGMPLIALLLIPVLFVFFLVRFIVRRRRKFAEEMKIGKQSSPRFDEVQGLVLRHQRVQGEGPSRIGRVWEFTKVSCQDKEEDRR</sequence>
<evidence type="ECO:0000313" key="5">
    <source>
        <dbReference type="Proteomes" id="UP000467841"/>
    </source>
</evidence>
<dbReference type="SUPFAM" id="SSF49899">
    <property type="entry name" value="Concanavalin A-like lectins/glucanases"/>
    <property type="match status" value="1"/>
</dbReference>
<reference evidence="4" key="1">
    <citation type="submission" date="2020-01" db="EMBL/GenBank/DDBJ databases">
        <authorList>
            <person name="Mishra B."/>
        </authorList>
    </citation>
    <scope>NUCLEOTIDE SEQUENCE [LARGE SCALE GENOMIC DNA]</scope>
</reference>
<dbReference type="InterPro" id="IPR013320">
    <property type="entry name" value="ConA-like_dom_sf"/>
</dbReference>
<dbReference type="EMBL" id="CACVBM020001784">
    <property type="protein sequence ID" value="CAA7059538.1"/>
    <property type="molecule type" value="Genomic_DNA"/>
</dbReference>
<dbReference type="Proteomes" id="UP000467841">
    <property type="component" value="Unassembled WGS sequence"/>
</dbReference>
<dbReference type="AlphaFoldDB" id="A0A6D2KYV2"/>
<evidence type="ECO:0000256" key="2">
    <source>
        <dbReference type="SAM" id="Phobius"/>
    </source>
</evidence>
<dbReference type="InterPro" id="IPR001220">
    <property type="entry name" value="Legume_lectin_dom"/>
</dbReference>
<name>A0A6D2KYV2_9BRAS</name>
<feature type="transmembrane region" description="Helical" evidence="2">
    <location>
        <begin position="60"/>
        <end position="79"/>
    </location>
</feature>
<comment type="caution">
    <text evidence="4">The sequence shown here is derived from an EMBL/GenBank/DDBJ whole genome shotgun (WGS) entry which is preliminary data.</text>
</comment>
<keyword evidence="2" id="KW-1133">Transmembrane helix</keyword>
<feature type="domain" description="Legume lectin" evidence="3">
    <location>
        <begin position="1"/>
        <end position="29"/>
    </location>
</feature>